<proteinExistence type="predicted"/>
<dbReference type="GO" id="GO:0071111">
    <property type="term" value="F:cyclic-guanylate-specific phosphodiesterase activity"/>
    <property type="evidence" value="ECO:0007669"/>
    <property type="project" value="UniProtKB-EC"/>
</dbReference>
<dbReference type="STRING" id="29367.CLPUN_17640"/>
<sequence>MKKLNKIGGLVNKIKEKFSIETIMERNRLQYVFKKITIIAVIIFSIFTIIIYETLKFSYNYQNKVYEDGYLAYTYSNKINEDVLNIRIASITHYSSYNEATEENLETYVKDIDDNIQKYKMLRNLSDEEKKLIDEFIKLNTIDIDKLKKITEDTDKLKTVTENEIEVINSSGDKRIELSNKLINCATNRIDMLNKQNRKIKKTVMYIIVIINFTMISLFILMIYIVKKISKRAEYYALYSSITGLPNKNHVANTIAKDIKLYKDRFALLISLDIDNFKAVNDTLGHDSGDKLLNDIGKRFRRVIHMQDNVYHMGGDEFLFLITSVYNKNQSEIMVNNIQNVFKEPFNIEGKKIDYVTASLGIAIINQDGSDFETLYNYADDAMYESKRLGKNRYMFYEEEMYSNVYEKTMKKKAIEEGIKNGEFKVFYQPKVSSEEKFIGAEALVRWIKEDNKIIPPSEFIEFAEEEGLIKDIGEDVIINVCKKLAEWLEKGYRDFRIAINLSAEQLIDESLCDNALKIIEKFKIPFEYIEFEVTESTIIKDFDIAIKSIKKIKSYGIKVSLDDFGTGYSSLNYLKKLEVDSVKIDKSFIDTLVFDDGTNVMVSTIIKMCHYFGYEVVAEGVEKREQIECLQDLNCDIFQGYYFGKPMKDEEFEKGFLSL</sequence>
<dbReference type="CDD" id="cd01948">
    <property type="entry name" value="EAL"/>
    <property type="match status" value="1"/>
</dbReference>
<dbReference type="InterPro" id="IPR043128">
    <property type="entry name" value="Rev_trsase/Diguanyl_cyclase"/>
</dbReference>
<feature type="domain" description="GGDEF" evidence="3">
    <location>
        <begin position="265"/>
        <end position="399"/>
    </location>
</feature>
<dbReference type="Pfam" id="PF00563">
    <property type="entry name" value="EAL"/>
    <property type="match status" value="1"/>
</dbReference>
<keyword evidence="1" id="KW-1133">Transmembrane helix</keyword>
<dbReference type="EC" id="3.1.4.52" evidence="4"/>
<keyword evidence="5" id="KW-1185">Reference proteome</keyword>
<dbReference type="PROSITE" id="PS50887">
    <property type="entry name" value="GGDEF"/>
    <property type="match status" value="1"/>
</dbReference>
<feature type="domain" description="EAL" evidence="2">
    <location>
        <begin position="408"/>
        <end position="660"/>
    </location>
</feature>
<dbReference type="Gene3D" id="3.30.70.270">
    <property type="match status" value="1"/>
</dbReference>
<evidence type="ECO:0000313" key="5">
    <source>
        <dbReference type="Proteomes" id="UP000190890"/>
    </source>
</evidence>
<dbReference type="SMART" id="SM00267">
    <property type="entry name" value="GGDEF"/>
    <property type="match status" value="1"/>
</dbReference>
<keyword evidence="1" id="KW-0812">Transmembrane</keyword>
<dbReference type="SUPFAM" id="SSF141868">
    <property type="entry name" value="EAL domain-like"/>
    <property type="match status" value="1"/>
</dbReference>
<accession>A0A1S8TMP1</accession>
<dbReference type="PROSITE" id="PS50883">
    <property type="entry name" value="EAL"/>
    <property type="match status" value="1"/>
</dbReference>
<evidence type="ECO:0000256" key="1">
    <source>
        <dbReference type="SAM" id="Phobius"/>
    </source>
</evidence>
<dbReference type="Proteomes" id="UP000190890">
    <property type="component" value="Unassembled WGS sequence"/>
</dbReference>
<evidence type="ECO:0000259" key="2">
    <source>
        <dbReference type="PROSITE" id="PS50883"/>
    </source>
</evidence>
<evidence type="ECO:0000313" key="4">
    <source>
        <dbReference type="EMBL" id="OOM79037.1"/>
    </source>
</evidence>
<evidence type="ECO:0000259" key="3">
    <source>
        <dbReference type="PROSITE" id="PS50887"/>
    </source>
</evidence>
<name>A0A1S8TMP1_9CLOT</name>
<dbReference type="PANTHER" id="PTHR33121:SF71">
    <property type="entry name" value="OXYGEN SENSOR PROTEIN DOSP"/>
    <property type="match status" value="1"/>
</dbReference>
<feature type="transmembrane region" description="Helical" evidence="1">
    <location>
        <begin position="204"/>
        <end position="226"/>
    </location>
</feature>
<dbReference type="SMART" id="SM00052">
    <property type="entry name" value="EAL"/>
    <property type="match status" value="1"/>
</dbReference>
<dbReference type="InterPro" id="IPR001633">
    <property type="entry name" value="EAL_dom"/>
</dbReference>
<comment type="caution">
    <text evidence="4">The sequence shown here is derived from an EMBL/GenBank/DDBJ whole genome shotgun (WGS) entry which is preliminary data.</text>
</comment>
<dbReference type="InterPro" id="IPR029787">
    <property type="entry name" value="Nucleotide_cyclase"/>
</dbReference>
<dbReference type="SUPFAM" id="SSF55073">
    <property type="entry name" value="Nucleotide cyclase"/>
    <property type="match status" value="1"/>
</dbReference>
<dbReference type="Pfam" id="PF00990">
    <property type="entry name" value="GGDEF"/>
    <property type="match status" value="1"/>
</dbReference>
<dbReference type="NCBIfam" id="TIGR00254">
    <property type="entry name" value="GGDEF"/>
    <property type="match status" value="1"/>
</dbReference>
<keyword evidence="1" id="KW-0472">Membrane</keyword>
<organism evidence="4 5">
    <name type="scientific">Clostridium puniceum</name>
    <dbReference type="NCBI Taxonomy" id="29367"/>
    <lineage>
        <taxon>Bacteria</taxon>
        <taxon>Bacillati</taxon>
        <taxon>Bacillota</taxon>
        <taxon>Clostridia</taxon>
        <taxon>Eubacteriales</taxon>
        <taxon>Clostridiaceae</taxon>
        <taxon>Clostridium</taxon>
    </lineage>
</organism>
<feature type="transmembrane region" description="Helical" evidence="1">
    <location>
        <begin position="36"/>
        <end position="55"/>
    </location>
</feature>
<dbReference type="InterPro" id="IPR000160">
    <property type="entry name" value="GGDEF_dom"/>
</dbReference>
<dbReference type="Gene3D" id="3.20.20.450">
    <property type="entry name" value="EAL domain"/>
    <property type="match status" value="1"/>
</dbReference>
<protein>
    <submittedName>
        <fullName evidence="4">Cyclic di-GMP phosphodiesterase Gmr</fullName>
        <ecNumber evidence="4">3.1.4.52</ecNumber>
    </submittedName>
</protein>
<reference evidence="4 5" key="1">
    <citation type="submission" date="2016-05" db="EMBL/GenBank/DDBJ databases">
        <title>Microbial solvent formation.</title>
        <authorList>
            <person name="Poehlein A."/>
            <person name="Montoya Solano J.D."/>
            <person name="Flitsch S."/>
            <person name="Krabben P."/>
            <person name="Duerre P."/>
            <person name="Daniel R."/>
        </authorList>
    </citation>
    <scope>NUCLEOTIDE SEQUENCE [LARGE SCALE GENOMIC DNA]</scope>
    <source>
        <strain evidence="4 5">DSM 2619</strain>
    </source>
</reference>
<dbReference type="RefSeq" id="WP_077846933.1">
    <property type="nucleotide sequence ID" value="NZ_LZZM01000113.1"/>
</dbReference>
<dbReference type="PANTHER" id="PTHR33121">
    <property type="entry name" value="CYCLIC DI-GMP PHOSPHODIESTERASE PDEF"/>
    <property type="match status" value="1"/>
</dbReference>
<dbReference type="OrthoDB" id="9762141at2"/>
<keyword evidence="4" id="KW-0378">Hydrolase</keyword>
<dbReference type="EMBL" id="LZZM01000113">
    <property type="protein sequence ID" value="OOM79037.1"/>
    <property type="molecule type" value="Genomic_DNA"/>
</dbReference>
<dbReference type="InterPro" id="IPR050706">
    <property type="entry name" value="Cyclic-di-GMP_PDE-like"/>
</dbReference>
<dbReference type="AlphaFoldDB" id="A0A1S8TMP1"/>
<dbReference type="InterPro" id="IPR035919">
    <property type="entry name" value="EAL_sf"/>
</dbReference>
<dbReference type="CDD" id="cd01949">
    <property type="entry name" value="GGDEF"/>
    <property type="match status" value="1"/>
</dbReference>
<gene>
    <name evidence="4" type="primary">gmr_1</name>
    <name evidence="4" type="ORF">CLPUN_17640</name>
</gene>